<sequence>MPPRLGILLPLQQEASSIALLGLAPALGPLKVPRVDIAPDVLGGQGAVGEVRAQVADGAARRLGEGAVAVGLDLDEARALEGGARDPGRLERADGVVGRRQHQQRVGGARAVARAEGVRARQRPLLAHVVDAVVRQRKGVRPVEGEEDGVEGLAAVRQVRGADGAVVELDDVAGLADGPEGGRLAAAVGEEGAGRVAFAAGRHQGGQPLPGVYMCRHTPDSHMALWSSTPYVVASTYTGSGSLLRPSRKRMTLAWSCRAGGALESEPEPEPAPPPGGACDDDDDDDDDDGTRRARAHLSGPALTHSSKKPSSTRCESRRAVPVKDVGDAVDDDARGPLGEHLRVRLAQDAPVAQPPVDHVALADGVEDAVHVGSRLRRVDVAAVLAERVGAGAHVVGRPGVAVRALALALGLAVVGVAHGLARRLVRVAAGERPRRVDAARVEAQDVVALLDELAQLRPVAVHEREARAARSAGVHDEVARRVVAPAQPHERHVERLAAAVVAGVELVHGHVDGAALEPPAPDLAARRPLDVLARVRQQSVATAVAVVPPRVASRDDVGDELEREPAEGEGRGAGLGELGLGPGPPLGSGGGGGGGGRALLVHVGARARVGLVVRNAALETQRSVVPGSQQ</sequence>
<organism evidence="2 3">
    <name type="scientific">Purpureocillium lavendulum</name>
    <dbReference type="NCBI Taxonomy" id="1247861"/>
    <lineage>
        <taxon>Eukaryota</taxon>
        <taxon>Fungi</taxon>
        <taxon>Dikarya</taxon>
        <taxon>Ascomycota</taxon>
        <taxon>Pezizomycotina</taxon>
        <taxon>Sordariomycetes</taxon>
        <taxon>Hypocreomycetidae</taxon>
        <taxon>Hypocreales</taxon>
        <taxon>Ophiocordycipitaceae</taxon>
        <taxon>Purpureocillium</taxon>
    </lineage>
</organism>
<feature type="region of interest" description="Disordered" evidence="1">
    <location>
        <begin position="260"/>
        <end position="331"/>
    </location>
</feature>
<feature type="region of interest" description="Disordered" evidence="1">
    <location>
        <begin position="554"/>
        <end position="595"/>
    </location>
</feature>
<dbReference type="Proteomes" id="UP001163105">
    <property type="component" value="Unassembled WGS sequence"/>
</dbReference>
<dbReference type="AlphaFoldDB" id="A0AB34FPM3"/>
<evidence type="ECO:0000313" key="3">
    <source>
        <dbReference type="Proteomes" id="UP001163105"/>
    </source>
</evidence>
<keyword evidence="3" id="KW-1185">Reference proteome</keyword>
<name>A0AB34FPM3_9HYPO</name>
<feature type="compositionally biased region" description="Acidic residues" evidence="1">
    <location>
        <begin position="279"/>
        <end position="289"/>
    </location>
</feature>
<evidence type="ECO:0000313" key="2">
    <source>
        <dbReference type="EMBL" id="KAJ6441097.1"/>
    </source>
</evidence>
<proteinExistence type="predicted"/>
<reference evidence="2" key="1">
    <citation type="submission" date="2023-01" db="EMBL/GenBank/DDBJ databases">
        <title>The growth and conidiation of Purpureocillium lavendulum are regulated by nitrogen source and histone H3K14 acetylation.</title>
        <authorList>
            <person name="Tang P."/>
            <person name="Han J."/>
            <person name="Zhang C."/>
            <person name="Tang P."/>
            <person name="Qi F."/>
            <person name="Zhang K."/>
            <person name="Liang L."/>
        </authorList>
    </citation>
    <scope>NUCLEOTIDE SEQUENCE</scope>
    <source>
        <strain evidence="2">YMF1.00683</strain>
    </source>
</reference>
<feature type="compositionally biased region" description="Gly residues" evidence="1">
    <location>
        <begin position="572"/>
        <end position="595"/>
    </location>
</feature>
<protein>
    <submittedName>
        <fullName evidence="2">Uncharacterized protein</fullName>
    </submittedName>
</protein>
<gene>
    <name evidence="2" type="ORF">O9K51_06891</name>
</gene>
<dbReference type="EMBL" id="JAQHRD010000005">
    <property type="protein sequence ID" value="KAJ6441097.1"/>
    <property type="molecule type" value="Genomic_DNA"/>
</dbReference>
<evidence type="ECO:0000256" key="1">
    <source>
        <dbReference type="SAM" id="MobiDB-lite"/>
    </source>
</evidence>
<accession>A0AB34FPM3</accession>
<comment type="caution">
    <text evidence="2">The sequence shown here is derived from an EMBL/GenBank/DDBJ whole genome shotgun (WGS) entry which is preliminary data.</text>
</comment>